<gene>
    <name evidence="1" type="ORF">M5X12_08470</name>
</gene>
<protein>
    <recommendedName>
        <fullName evidence="3">AAA domain-containing protein</fullName>
    </recommendedName>
</protein>
<dbReference type="Gene3D" id="3.40.50.300">
    <property type="entry name" value="P-loop containing nucleotide triphosphate hydrolases"/>
    <property type="match status" value="1"/>
</dbReference>
<organism evidence="1 2">
    <name type="scientific">Paenibacillus alvei</name>
    <name type="common">Bacillus alvei</name>
    <dbReference type="NCBI Taxonomy" id="44250"/>
    <lineage>
        <taxon>Bacteria</taxon>
        <taxon>Bacillati</taxon>
        <taxon>Bacillota</taxon>
        <taxon>Bacilli</taxon>
        <taxon>Bacillales</taxon>
        <taxon>Paenibacillaceae</taxon>
        <taxon>Paenibacillus</taxon>
    </lineage>
</organism>
<accession>A0ABT4GV96</accession>
<evidence type="ECO:0000313" key="2">
    <source>
        <dbReference type="Proteomes" id="UP001527181"/>
    </source>
</evidence>
<dbReference type="RefSeq" id="WP_268598700.1">
    <property type="nucleotide sequence ID" value="NZ_JAMDNP010000015.1"/>
</dbReference>
<sequence length="276" mass="31755">MIVTFCGPLHGQIRTTSNMGAVGTMLAMNNHLRLLMAHSHLELSTLENSYYKVIGHDVLSETASGMDNLEELVRVHKATPESIRDNTVSVIRDRLDLMHGPTNQKSLALKQTMHHIFDNYKRSYDLLFVDVNSGTNNEFSNFAIQNSDLVVVSLNQNKYLLDQFFNDTEWRTLLKNKSVVYCLGAYDRKSKYTKTRISKMYGVPTKLIGAVPYNTRFLDAQNDQHIIDFLDRVRSKKMKFLEFDEEAYFAQSVRKMGELILSELRIMPISEEDIDD</sequence>
<reference evidence="1 2" key="1">
    <citation type="submission" date="2022-05" db="EMBL/GenBank/DDBJ databases">
        <title>Genome Sequencing of Bee-Associated Microbes.</title>
        <authorList>
            <person name="Dunlap C."/>
        </authorList>
    </citation>
    <scope>NUCLEOTIDE SEQUENCE [LARGE SCALE GENOMIC DNA]</scope>
    <source>
        <strain evidence="1 2">NRRL B-04010</strain>
    </source>
</reference>
<dbReference type="EMBL" id="JAMDNP010000015">
    <property type="protein sequence ID" value="MCY9760609.1"/>
    <property type="molecule type" value="Genomic_DNA"/>
</dbReference>
<evidence type="ECO:0008006" key="3">
    <source>
        <dbReference type="Google" id="ProtNLM"/>
    </source>
</evidence>
<dbReference type="InterPro" id="IPR027417">
    <property type="entry name" value="P-loop_NTPase"/>
</dbReference>
<proteinExistence type="predicted"/>
<keyword evidence="2" id="KW-1185">Reference proteome</keyword>
<dbReference type="Proteomes" id="UP001527181">
    <property type="component" value="Unassembled WGS sequence"/>
</dbReference>
<comment type="caution">
    <text evidence="1">The sequence shown here is derived from an EMBL/GenBank/DDBJ whole genome shotgun (WGS) entry which is preliminary data.</text>
</comment>
<name>A0ABT4GV96_PAEAL</name>
<evidence type="ECO:0000313" key="1">
    <source>
        <dbReference type="EMBL" id="MCY9760609.1"/>
    </source>
</evidence>